<keyword evidence="11 14" id="KW-0472">Membrane</keyword>
<evidence type="ECO:0000256" key="5">
    <source>
        <dbReference type="ARBA" id="ARBA00022496"/>
    </source>
</evidence>
<dbReference type="GO" id="GO:0015344">
    <property type="term" value="F:siderophore uptake transmembrane transporter activity"/>
    <property type="evidence" value="ECO:0007669"/>
    <property type="project" value="TreeGrafter"/>
</dbReference>
<reference evidence="21" key="1">
    <citation type="submission" date="2016-10" db="EMBL/GenBank/DDBJ databases">
        <authorList>
            <person name="Varghese N."/>
            <person name="Submissions S."/>
        </authorList>
    </citation>
    <scope>NUCLEOTIDE SEQUENCE [LARGE SCALE GENOMIC DNA]</scope>
    <source>
        <strain evidence="21">Gh-105</strain>
    </source>
</reference>
<evidence type="ECO:0000256" key="13">
    <source>
        <dbReference type="ARBA" id="ARBA00023237"/>
    </source>
</evidence>
<dbReference type="CDD" id="cd01347">
    <property type="entry name" value="ligand_gated_channel"/>
    <property type="match status" value="1"/>
</dbReference>
<keyword evidence="10 15" id="KW-0798">TonB box</keyword>
<evidence type="ECO:0000256" key="14">
    <source>
        <dbReference type="PROSITE-ProRule" id="PRU01360"/>
    </source>
</evidence>
<sequence length="734" mass="79886">MPSMPMRGRPLTRAALTGASLLVLAGAAEAQQNAVTLETLSVEGSGAGLGSGGPGATRPETALGPVPGYVASRSATATKTDTPLIRTPQSISVIGAQQIEAQRSQTISEAVRYTPGIYANQFGPDTRLDWFLIRGFSATETGLFRDGLQLFQTAFANYRIDPFGAERIEVLRGPAATLFGGSPVGGLVNIVSKRPTAEPLRYLELGGGSFNQRYAAFDLGGPADDSGHWFYRLTGRLQNSDAQVRFAPEDRYYIAPAFTYKPDGATTFTVLTSFQRDETGGAGQFLPYFGTVRPNASGLRIARTLNASDPLVDGYTRNQANLGYEFEHHVDDVWTVRQNVRFSFTEVRDQRYVGNGYADAAQLELARYGFLTTPRAGLFTVDNQAQARFSDGYFGHTLLMGVDYKRYSLSDNQGATPFPPQFPVPSLNILSPRYFQFSSAPAPYRVVNQQLQQIGLYAQDQIALTDRLTFLIGGRQDFVSNTVQDKLVLANSTVRDETAFTGRLGLIYNFDNGLAPYVTYGTSFNPTAGVDGNNRPFKADKGEQIEVGAKFQPVGWNTLFTVAAFDLTRSNVLTPNPANVFTNLQIGAVRSRGFEASAVANLAEGLNLVASYTIYGLRTIEGTNLDLGRVPVGIPETFASLWADYTIPVGDWKGFGFGGGVNYVGRSYADVANSLKVPEYVTFDAAVHYERDGWRAAINIQNAGDKRFVTSCSNATSCFYGTQRRIIASLGYRW</sequence>
<dbReference type="FunFam" id="2.170.130.10:FF:000001">
    <property type="entry name" value="Catecholate siderophore TonB-dependent receptor"/>
    <property type="match status" value="1"/>
</dbReference>
<feature type="domain" description="TonB-dependent receptor-like beta-barrel" evidence="18">
    <location>
        <begin position="271"/>
        <end position="702"/>
    </location>
</feature>
<dbReference type="Gene3D" id="2.170.130.10">
    <property type="entry name" value="TonB-dependent receptor, plug domain"/>
    <property type="match status" value="1"/>
</dbReference>
<dbReference type="Gene3D" id="2.40.170.20">
    <property type="entry name" value="TonB-dependent receptor, beta-barrel domain"/>
    <property type="match status" value="1"/>
</dbReference>
<comment type="subcellular location">
    <subcellularLocation>
        <location evidence="1 14">Cell outer membrane</location>
        <topology evidence="1 14">Multi-pass membrane protein</topology>
    </subcellularLocation>
</comment>
<evidence type="ECO:0000256" key="8">
    <source>
        <dbReference type="ARBA" id="ARBA00023004"/>
    </source>
</evidence>
<dbReference type="InterPro" id="IPR010105">
    <property type="entry name" value="TonB_sidphr_rcpt"/>
</dbReference>
<feature type="domain" description="TonB-dependent receptor plug" evidence="19">
    <location>
        <begin position="84"/>
        <end position="186"/>
    </location>
</feature>
<dbReference type="PANTHER" id="PTHR32552:SF68">
    <property type="entry name" value="FERRICHROME OUTER MEMBRANE TRANSPORTER_PHAGE RECEPTOR"/>
    <property type="match status" value="1"/>
</dbReference>
<evidence type="ECO:0000256" key="7">
    <source>
        <dbReference type="ARBA" id="ARBA00022729"/>
    </source>
</evidence>
<accession>A0A1I2RTG2</accession>
<dbReference type="SUPFAM" id="SSF56935">
    <property type="entry name" value="Porins"/>
    <property type="match status" value="1"/>
</dbReference>
<dbReference type="InterPro" id="IPR012910">
    <property type="entry name" value="Plug_dom"/>
</dbReference>
<keyword evidence="3 14" id="KW-0813">Transport</keyword>
<evidence type="ECO:0000256" key="2">
    <source>
        <dbReference type="ARBA" id="ARBA00009810"/>
    </source>
</evidence>
<keyword evidence="9" id="KW-0406">Ion transport</keyword>
<keyword evidence="8" id="KW-0408">Iron</keyword>
<keyword evidence="12" id="KW-0675">Receptor</keyword>
<dbReference type="RefSeq" id="WP_244528575.1">
    <property type="nucleotide sequence ID" value="NZ_FOPM01000003.1"/>
</dbReference>
<proteinExistence type="inferred from homology"/>
<keyword evidence="13 14" id="KW-0998">Cell outer membrane</keyword>
<name>A0A1I2RTG2_9HYPH</name>
<dbReference type="GO" id="GO:0038023">
    <property type="term" value="F:signaling receptor activity"/>
    <property type="evidence" value="ECO:0007669"/>
    <property type="project" value="InterPro"/>
</dbReference>
<dbReference type="NCBIfam" id="TIGR01783">
    <property type="entry name" value="TonB-siderophor"/>
    <property type="match status" value="1"/>
</dbReference>
<evidence type="ECO:0000256" key="16">
    <source>
        <dbReference type="SAM" id="MobiDB-lite"/>
    </source>
</evidence>
<feature type="compositionally biased region" description="Gly residues" evidence="16">
    <location>
        <begin position="45"/>
        <end position="55"/>
    </location>
</feature>
<evidence type="ECO:0000313" key="21">
    <source>
        <dbReference type="Proteomes" id="UP000199229"/>
    </source>
</evidence>
<dbReference type="InterPro" id="IPR039426">
    <property type="entry name" value="TonB-dep_rcpt-like"/>
</dbReference>
<dbReference type="InterPro" id="IPR036942">
    <property type="entry name" value="Beta-barrel_TonB_sf"/>
</dbReference>
<dbReference type="EMBL" id="FOPM01000003">
    <property type="protein sequence ID" value="SFG43934.1"/>
    <property type="molecule type" value="Genomic_DNA"/>
</dbReference>
<evidence type="ECO:0000256" key="11">
    <source>
        <dbReference type="ARBA" id="ARBA00023136"/>
    </source>
</evidence>
<dbReference type="Pfam" id="PF07715">
    <property type="entry name" value="Plug"/>
    <property type="match status" value="1"/>
</dbReference>
<keyword evidence="7 17" id="KW-0732">Signal</keyword>
<evidence type="ECO:0000256" key="3">
    <source>
        <dbReference type="ARBA" id="ARBA00022448"/>
    </source>
</evidence>
<keyword evidence="4 14" id="KW-1134">Transmembrane beta strand</keyword>
<evidence type="ECO:0000256" key="4">
    <source>
        <dbReference type="ARBA" id="ARBA00022452"/>
    </source>
</evidence>
<feature type="region of interest" description="Disordered" evidence="16">
    <location>
        <begin position="43"/>
        <end position="64"/>
    </location>
</feature>
<evidence type="ECO:0000256" key="1">
    <source>
        <dbReference type="ARBA" id="ARBA00004571"/>
    </source>
</evidence>
<keyword evidence="6 14" id="KW-0812">Transmembrane</keyword>
<keyword evidence="21" id="KW-1185">Reference proteome</keyword>
<evidence type="ECO:0000256" key="10">
    <source>
        <dbReference type="ARBA" id="ARBA00023077"/>
    </source>
</evidence>
<dbReference type="PANTHER" id="PTHR32552">
    <property type="entry name" value="FERRICHROME IRON RECEPTOR-RELATED"/>
    <property type="match status" value="1"/>
</dbReference>
<dbReference type="InterPro" id="IPR037066">
    <property type="entry name" value="Plug_dom_sf"/>
</dbReference>
<evidence type="ECO:0000256" key="6">
    <source>
        <dbReference type="ARBA" id="ARBA00022692"/>
    </source>
</evidence>
<dbReference type="Pfam" id="PF00593">
    <property type="entry name" value="TonB_dep_Rec_b-barrel"/>
    <property type="match status" value="1"/>
</dbReference>
<dbReference type="GO" id="GO:0015891">
    <property type="term" value="P:siderophore transport"/>
    <property type="evidence" value="ECO:0007669"/>
    <property type="project" value="InterPro"/>
</dbReference>
<dbReference type="STRING" id="582675.SAMN05192565_103154"/>
<gene>
    <name evidence="20" type="ORF">SAMN05192565_103154</name>
</gene>
<evidence type="ECO:0000256" key="17">
    <source>
        <dbReference type="SAM" id="SignalP"/>
    </source>
</evidence>
<feature type="signal peptide" evidence="17">
    <location>
        <begin position="1"/>
        <end position="30"/>
    </location>
</feature>
<evidence type="ECO:0000259" key="19">
    <source>
        <dbReference type="Pfam" id="PF07715"/>
    </source>
</evidence>
<evidence type="ECO:0000256" key="15">
    <source>
        <dbReference type="RuleBase" id="RU003357"/>
    </source>
</evidence>
<evidence type="ECO:0000256" key="12">
    <source>
        <dbReference type="ARBA" id="ARBA00023170"/>
    </source>
</evidence>
<dbReference type="InterPro" id="IPR000531">
    <property type="entry name" value="Beta-barrel_TonB"/>
</dbReference>
<dbReference type="AlphaFoldDB" id="A0A1I2RTG2"/>
<feature type="chain" id="PRO_5011641306" evidence="17">
    <location>
        <begin position="31"/>
        <end position="734"/>
    </location>
</feature>
<dbReference type="Proteomes" id="UP000199229">
    <property type="component" value="Unassembled WGS sequence"/>
</dbReference>
<evidence type="ECO:0000256" key="9">
    <source>
        <dbReference type="ARBA" id="ARBA00023065"/>
    </source>
</evidence>
<comment type="similarity">
    <text evidence="2 14 15">Belongs to the TonB-dependent receptor family.</text>
</comment>
<keyword evidence="5" id="KW-0410">Iron transport</keyword>
<dbReference type="GO" id="GO:0009279">
    <property type="term" value="C:cell outer membrane"/>
    <property type="evidence" value="ECO:0007669"/>
    <property type="project" value="UniProtKB-SubCell"/>
</dbReference>
<dbReference type="PROSITE" id="PS52016">
    <property type="entry name" value="TONB_DEPENDENT_REC_3"/>
    <property type="match status" value="1"/>
</dbReference>
<evidence type="ECO:0000259" key="18">
    <source>
        <dbReference type="Pfam" id="PF00593"/>
    </source>
</evidence>
<evidence type="ECO:0000313" key="20">
    <source>
        <dbReference type="EMBL" id="SFG43934.1"/>
    </source>
</evidence>
<protein>
    <submittedName>
        <fullName evidence="20">Iron complex outermembrane recepter protein</fullName>
    </submittedName>
</protein>
<organism evidence="20 21">
    <name type="scientific">Methylobacterium gossipiicola</name>
    <dbReference type="NCBI Taxonomy" id="582675"/>
    <lineage>
        <taxon>Bacteria</taxon>
        <taxon>Pseudomonadati</taxon>
        <taxon>Pseudomonadota</taxon>
        <taxon>Alphaproteobacteria</taxon>
        <taxon>Hyphomicrobiales</taxon>
        <taxon>Methylobacteriaceae</taxon>
        <taxon>Methylobacterium</taxon>
    </lineage>
</organism>